<feature type="region of interest" description="Disordered" evidence="1">
    <location>
        <begin position="32"/>
        <end position="72"/>
    </location>
</feature>
<dbReference type="STRING" id="1641165.XM38_18605"/>
<keyword evidence="3" id="KW-1185">Reference proteome</keyword>
<dbReference type="KEGG" id="hhg:XM38_012170"/>
<evidence type="ECO:0000313" key="3">
    <source>
        <dbReference type="Proteomes" id="UP000191901"/>
    </source>
</evidence>
<evidence type="ECO:0000256" key="1">
    <source>
        <dbReference type="SAM" id="MobiDB-lite"/>
    </source>
</evidence>
<gene>
    <name evidence="2" type="ORF">XM38_012170</name>
</gene>
<organism evidence="2 3">
    <name type="scientific">Halomicronema hongdechloris C2206</name>
    <dbReference type="NCBI Taxonomy" id="1641165"/>
    <lineage>
        <taxon>Bacteria</taxon>
        <taxon>Bacillati</taxon>
        <taxon>Cyanobacteriota</taxon>
        <taxon>Cyanophyceae</taxon>
        <taxon>Nodosilineales</taxon>
        <taxon>Nodosilineaceae</taxon>
        <taxon>Halomicronema</taxon>
    </lineage>
</organism>
<dbReference type="Proteomes" id="UP000191901">
    <property type="component" value="Chromosome"/>
</dbReference>
<dbReference type="EMBL" id="CP021983">
    <property type="protein sequence ID" value="ASC70280.1"/>
    <property type="molecule type" value="Genomic_DNA"/>
</dbReference>
<accession>A0A1Z3HJ06</accession>
<dbReference type="AlphaFoldDB" id="A0A1Z3HJ06"/>
<evidence type="ECO:0000313" key="2">
    <source>
        <dbReference type="EMBL" id="ASC70280.1"/>
    </source>
</evidence>
<reference evidence="2 3" key="1">
    <citation type="journal article" date="2016" name="Biochim. Biophys. Acta">
        <title>Characterization of red-shifted phycobilisomes isolated from the chlorophyll f-containing cyanobacterium Halomicronema hongdechloris.</title>
        <authorList>
            <person name="Li Y."/>
            <person name="Lin Y."/>
            <person name="Garvey C.J."/>
            <person name="Birch D."/>
            <person name="Corkery R.W."/>
            <person name="Loughlin P.C."/>
            <person name="Scheer H."/>
            <person name="Willows R.D."/>
            <person name="Chen M."/>
        </authorList>
    </citation>
    <scope>NUCLEOTIDE SEQUENCE [LARGE SCALE GENOMIC DNA]</scope>
    <source>
        <strain evidence="2 3">C2206</strain>
    </source>
</reference>
<name>A0A1Z3HJ06_9CYAN</name>
<sequence>MILAIIWAEQGLAIRPSGIGLLLARGGIQPEEELESMRSLRTHRARSHPAGMPGTAPASLPPELQRQTAEDG</sequence>
<dbReference type="RefSeq" id="WP_080811634.1">
    <property type="nucleotide sequence ID" value="NZ_CP021983.2"/>
</dbReference>
<proteinExistence type="predicted"/>
<protein>
    <submittedName>
        <fullName evidence="2">Uncharacterized protein</fullName>
    </submittedName>
</protein>